<gene>
    <name evidence="1" type="ORF">GCM10009721_30370</name>
</gene>
<sequence length="60" mass="6512">MVRRDGCRLGGRVESLGEAAEQERRADVTADAARVAVGRLRVVRRGDALDDALAGHRLLE</sequence>
<proteinExistence type="predicted"/>
<dbReference type="EMBL" id="BMNZ01000005">
    <property type="protein sequence ID" value="GGN01095.1"/>
    <property type="molecule type" value="Genomic_DNA"/>
</dbReference>
<name>A0ABQ2I7W4_9MICO</name>
<accession>A0ABQ2I7W4</accession>
<dbReference type="Proteomes" id="UP000623461">
    <property type="component" value="Unassembled WGS sequence"/>
</dbReference>
<reference evidence="2" key="1">
    <citation type="journal article" date="2019" name="Int. J. Syst. Evol. Microbiol.">
        <title>The Global Catalogue of Microorganisms (GCM) 10K type strain sequencing project: providing services to taxonomists for standard genome sequencing and annotation.</title>
        <authorList>
            <consortium name="The Broad Institute Genomics Platform"/>
            <consortium name="The Broad Institute Genome Sequencing Center for Infectious Disease"/>
            <person name="Wu L."/>
            <person name="Ma J."/>
        </authorList>
    </citation>
    <scope>NUCLEOTIDE SEQUENCE [LARGE SCALE GENOMIC DNA]</scope>
    <source>
        <strain evidence="2">JCM 1365</strain>
    </source>
</reference>
<protein>
    <submittedName>
        <fullName evidence="1">Uncharacterized protein</fullName>
    </submittedName>
</protein>
<keyword evidence="2" id="KW-1185">Reference proteome</keyword>
<organism evidence="1 2">
    <name type="scientific">Terrabacter tumescens</name>
    <dbReference type="NCBI Taxonomy" id="60443"/>
    <lineage>
        <taxon>Bacteria</taxon>
        <taxon>Bacillati</taxon>
        <taxon>Actinomycetota</taxon>
        <taxon>Actinomycetes</taxon>
        <taxon>Micrococcales</taxon>
        <taxon>Intrasporangiaceae</taxon>
        <taxon>Terrabacter</taxon>
    </lineage>
</organism>
<comment type="caution">
    <text evidence="1">The sequence shown here is derived from an EMBL/GenBank/DDBJ whole genome shotgun (WGS) entry which is preliminary data.</text>
</comment>
<evidence type="ECO:0000313" key="1">
    <source>
        <dbReference type="EMBL" id="GGN01095.1"/>
    </source>
</evidence>
<evidence type="ECO:0000313" key="2">
    <source>
        <dbReference type="Proteomes" id="UP000623461"/>
    </source>
</evidence>